<dbReference type="GO" id="GO:0008704">
    <property type="term" value="F:5-carboxymethyl-2-hydroxymuconate delta-isomerase activity"/>
    <property type="evidence" value="ECO:0007669"/>
    <property type="project" value="InterPro"/>
</dbReference>
<keyword evidence="2" id="KW-1185">Reference proteome</keyword>
<name>A0A4R8J1G6_9GAMM</name>
<keyword evidence="1" id="KW-0413">Isomerase</keyword>
<dbReference type="AlphaFoldDB" id="A0A4R8J1G6"/>
<dbReference type="Gene3D" id="3.30.429.10">
    <property type="entry name" value="Macrophage Migration Inhibitory Factor"/>
    <property type="match status" value="1"/>
</dbReference>
<dbReference type="Proteomes" id="UP000294914">
    <property type="component" value="Unassembled WGS sequence"/>
</dbReference>
<organism evidence="1 2">
    <name type="scientific">Thiohalophilus thiocyanatoxydans</name>
    <dbReference type="NCBI Taxonomy" id="381308"/>
    <lineage>
        <taxon>Bacteria</taxon>
        <taxon>Pseudomonadati</taxon>
        <taxon>Pseudomonadota</taxon>
        <taxon>Gammaproteobacteria</taxon>
        <taxon>Thiohalomonadales</taxon>
        <taxon>Thiohalophilaceae</taxon>
        <taxon>Thiohalophilus</taxon>
    </lineage>
</organism>
<dbReference type="EMBL" id="SOQX01000001">
    <property type="protein sequence ID" value="TDY04019.1"/>
    <property type="molecule type" value="Genomic_DNA"/>
</dbReference>
<proteinExistence type="predicted"/>
<dbReference type="RefSeq" id="WP_134080578.1">
    <property type="nucleotide sequence ID" value="NZ_SOQX01000001.1"/>
</dbReference>
<dbReference type="PANTHER" id="PTHR37950:SF1">
    <property type="entry name" value="4-HYDROXYPHENYLACETATE CATABOLISM PROTEIN"/>
    <property type="match status" value="1"/>
</dbReference>
<gene>
    <name evidence="1" type="ORF">EDC23_0390</name>
</gene>
<reference evidence="1 2" key="1">
    <citation type="submission" date="2019-03" db="EMBL/GenBank/DDBJ databases">
        <title>Genomic Encyclopedia of Type Strains, Phase IV (KMG-IV): sequencing the most valuable type-strain genomes for metagenomic binning, comparative biology and taxonomic classification.</title>
        <authorList>
            <person name="Goeker M."/>
        </authorList>
    </citation>
    <scope>NUCLEOTIDE SEQUENCE [LARGE SCALE GENOMIC DNA]</scope>
    <source>
        <strain evidence="1 2">DSM 16326</strain>
    </source>
</reference>
<dbReference type="SUPFAM" id="SSF55331">
    <property type="entry name" value="Tautomerase/MIF"/>
    <property type="match status" value="1"/>
</dbReference>
<dbReference type="InterPro" id="IPR004220">
    <property type="entry name" value="5-COMe_2-OHmuconate_Isoase"/>
</dbReference>
<comment type="caution">
    <text evidence="1">The sequence shown here is derived from an EMBL/GenBank/DDBJ whole genome shotgun (WGS) entry which is preliminary data.</text>
</comment>
<dbReference type="InterPro" id="IPR014347">
    <property type="entry name" value="Tautomerase/MIF_sf"/>
</dbReference>
<dbReference type="Pfam" id="PF02962">
    <property type="entry name" value="CHMI"/>
    <property type="match status" value="1"/>
</dbReference>
<dbReference type="PANTHER" id="PTHR37950">
    <property type="entry name" value="4-HYDROXYPHENYLACETATE CATABOLISM PROTEIN"/>
    <property type="match status" value="1"/>
</dbReference>
<protein>
    <submittedName>
        <fullName evidence="1">5-carboxymethyl-2-hydroxymuconate isomerase</fullName>
    </submittedName>
</protein>
<accession>A0A4R8J1G6</accession>
<sequence>MPHLIIEYSVDCIDEQQAVTMVDAVFDTAKASGLFETRNIKSRAIPISAYRLGVEGRGFVCVRCRIHAGRSSEQKKQLSGEVVRALRELELGVAAITAEVVDMDPASYTRYYVD</sequence>
<evidence type="ECO:0000313" key="1">
    <source>
        <dbReference type="EMBL" id="TDY04019.1"/>
    </source>
</evidence>
<dbReference type="OrthoDB" id="9814215at2"/>
<dbReference type="CDD" id="cd00580">
    <property type="entry name" value="CHMI"/>
    <property type="match status" value="1"/>
</dbReference>
<evidence type="ECO:0000313" key="2">
    <source>
        <dbReference type="Proteomes" id="UP000294914"/>
    </source>
</evidence>